<feature type="compositionally biased region" description="Low complexity" evidence="1">
    <location>
        <begin position="87"/>
        <end position="109"/>
    </location>
</feature>
<evidence type="ECO:0000313" key="3">
    <source>
        <dbReference type="Proteomes" id="UP000317638"/>
    </source>
</evidence>
<feature type="compositionally biased region" description="Pro residues" evidence="1">
    <location>
        <begin position="19"/>
        <end position="47"/>
    </location>
</feature>
<evidence type="ECO:0000313" key="2">
    <source>
        <dbReference type="EMBL" id="TRY19822.1"/>
    </source>
</evidence>
<evidence type="ECO:0000256" key="1">
    <source>
        <dbReference type="SAM" id="MobiDB-lite"/>
    </source>
</evidence>
<accession>A0A553K596</accession>
<name>A0A553K596_9ACTN</name>
<proteinExistence type="predicted"/>
<organism evidence="2 3">
    <name type="scientific">Tessaracoccus rhinocerotis</name>
    <dbReference type="NCBI Taxonomy" id="1689449"/>
    <lineage>
        <taxon>Bacteria</taxon>
        <taxon>Bacillati</taxon>
        <taxon>Actinomycetota</taxon>
        <taxon>Actinomycetes</taxon>
        <taxon>Propionibacteriales</taxon>
        <taxon>Propionibacteriaceae</taxon>
        <taxon>Tessaracoccus</taxon>
    </lineage>
</organism>
<feature type="compositionally biased region" description="Low complexity" evidence="1">
    <location>
        <begin position="48"/>
        <end position="60"/>
    </location>
</feature>
<feature type="region of interest" description="Disordered" evidence="1">
    <location>
        <begin position="16"/>
        <end position="138"/>
    </location>
</feature>
<sequence length="138" mass="13647">MAPTTQIRIVRRWCSNQLPEPPLPPVPPDPPGPPGVWVPSGPSPPPVSAAGAGIISSSGGVMELTAERRGAGAGSPKAAGVSPLMRRPSVGASRSSKSRGGSTGSETGTPALALPGRANGFTGEERKMGGESSASTAS</sequence>
<gene>
    <name evidence="2" type="ORF">FOJ82_02775</name>
</gene>
<dbReference type="EMBL" id="VKKG01000001">
    <property type="protein sequence ID" value="TRY19822.1"/>
    <property type="molecule type" value="Genomic_DNA"/>
</dbReference>
<protein>
    <submittedName>
        <fullName evidence="2">Uncharacterized protein</fullName>
    </submittedName>
</protein>
<keyword evidence="3" id="KW-1185">Reference proteome</keyword>
<comment type="caution">
    <text evidence="2">The sequence shown here is derived from an EMBL/GenBank/DDBJ whole genome shotgun (WGS) entry which is preliminary data.</text>
</comment>
<reference evidence="2 3" key="1">
    <citation type="submission" date="2019-07" db="EMBL/GenBank/DDBJ databases">
        <authorList>
            <person name="Zhou L.-Y."/>
        </authorList>
    </citation>
    <scope>NUCLEOTIDE SEQUENCE [LARGE SCALE GENOMIC DNA]</scope>
    <source>
        <strain evidence="2 3">YIM 101269</strain>
    </source>
</reference>
<dbReference type="Proteomes" id="UP000317638">
    <property type="component" value="Unassembled WGS sequence"/>
</dbReference>
<dbReference type="AlphaFoldDB" id="A0A553K596"/>